<name>A0A4Y2IWM7_ARAVE</name>
<reference evidence="1 3" key="1">
    <citation type="journal article" date="2019" name="Sci. Rep.">
        <title>Orb-weaving spider Araneus ventricosus genome elucidates the spidroin gene catalogue.</title>
        <authorList>
            <person name="Kono N."/>
            <person name="Nakamura H."/>
            <person name="Ohtoshi R."/>
            <person name="Moran D.A.P."/>
            <person name="Shinohara A."/>
            <person name="Yoshida Y."/>
            <person name="Fujiwara M."/>
            <person name="Mori M."/>
            <person name="Tomita M."/>
            <person name="Arakawa K."/>
        </authorList>
    </citation>
    <scope>NUCLEOTIDE SEQUENCE [LARGE SCALE GENOMIC DNA]</scope>
</reference>
<feature type="non-terminal residue" evidence="1">
    <location>
        <position position="1"/>
    </location>
</feature>
<evidence type="ECO:0000313" key="2">
    <source>
        <dbReference type="EMBL" id="GBM82444.1"/>
    </source>
</evidence>
<protein>
    <submittedName>
        <fullName evidence="1">Uncharacterized protein</fullName>
    </submittedName>
</protein>
<sequence>MKPLDFKYGRIQETDNEKEENVILMGESEDEDFGSFPQETEPAEMEEVIYLESSIADFSTNNV</sequence>
<dbReference type="EMBL" id="BGPR01264962">
    <property type="protein sequence ID" value="GBM82444.1"/>
    <property type="molecule type" value="Genomic_DNA"/>
</dbReference>
<accession>A0A4Y2IWM7</accession>
<dbReference type="EMBL" id="BGPR01264887">
    <property type="protein sequence ID" value="GBM82243.1"/>
    <property type="molecule type" value="Genomic_DNA"/>
</dbReference>
<gene>
    <name evidence="2" type="ORF">AVEN_214780_1</name>
    <name evidence="1" type="ORF">AVEN_26660_1</name>
</gene>
<dbReference type="AlphaFoldDB" id="A0A4Y2IWM7"/>
<dbReference type="OrthoDB" id="27832at2759"/>
<evidence type="ECO:0000313" key="3">
    <source>
        <dbReference type="Proteomes" id="UP000499080"/>
    </source>
</evidence>
<dbReference type="Proteomes" id="UP000499080">
    <property type="component" value="Unassembled WGS sequence"/>
</dbReference>
<evidence type="ECO:0000313" key="1">
    <source>
        <dbReference type="EMBL" id="GBM82243.1"/>
    </source>
</evidence>
<proteinExistence type="predicted"/>
<keyword evidence="3" id="KW-1185">Reference proteome</keyword>
<organism evidence="1 3">
    <name type="scientific">Araneus ventricosus</name>
    <name type="common">Orbweaver spider</name>
    <name type="synonym">Epeira ventricosa</name>
    <dbReference type="NCBI Taxonomy" id="182803"/>
    <lineage>
        <taxon>Eukaryota</taxon>
        <taxon>Metazoa</taxon>
        <taxon>Ecdysozoa</taxon>
        <taxon>Arthropoda</taxon>
        <taxon>Chelicerata</taxon>
        <taxon>Arachnida</taxon>
        <taxon>Araneae</taxon>
        <taxon>Araneomorphae</taxon>
        <taxon>Entelegynae</taxon>
        <taxon>Araneoidea</taxon>
        <taxon>Araneidae</taxon>
        <taxon>Araneus</taxon>
    </lineage>
</organism>
<comment type="caution">
    <text evidence="1">The sequence shown here is derived from an EMBL/GenBank/DDBJ whole genome shotgun (WGS) entry which is preliminary data.</text>
</comment>